<dbReference type="InterPro" id="IPR007960">
    <property type="entry name" value="TAS2R"/>
</dbReference>
<keyword evidence="4 12" id="KW-0716">Sensory transduction</keyword>
<protein>
    <recommendedName>
        <fullName evidence="12">Taste receptor type 2</fullName>
    </recommendedName>
</protein>
<keyword evidence="15" id="KW-1185">Reference proteome</keyword>
<evidence type="ECO:0000256" key="8">
    <source>
        <dbReference type="ARBA" id="ARBA00023136"/>
    </source>
</evidence>
<comment type="similarity">
    <text evidence="2 11">Belongs to the G-protein coupled receptor T2R family.</text>
</comment>
<feature type="transmembrane region" description="Helical" evidence="13">
    <location>
        <begin position="185"/>
        <end position="206"/>
    </location>
</feature>
<dbReference type="Proteomes" id="UP000694425">
    <property type="component" value="Unplaced"/>
</dbReference>
<keyword evidence="8 12" id="KW-0472">Membrane</keyword>
<dbReference type="CDD" id="cd15027">
    <property type="entry name" value="7tm_TAS2R43-like"/>
    <property type="match status" value="1"/>
</dbReference>
<feature type="transmembrane region" description="Helical" evidence="13">
    <location>
        <begin position="128"/>
        <end position="150"/>
    </location>
</feature>
<dbReference type="AlphaFoldDB" id="A0A8C7B393"/>
<evidence type="ECO:0000256" key="3">
    <source>
        <dbReference type="ARBA" id="ARBA00022480"/>
    </source>
</evidence>
<evidence type="ECO:0000256" key="13">
    <source>
        <dbReference type="SAM" id="Phobius"/>
    </source>
</evidence>
<evidence type="ECO:0000256" key="2">
    <source>
        <dbReference type="ARBA" id="ARBA00007376"/>
    </source>
</evidence>
<feature type="transmembrane region" description="Helical" evidence="13">
    <location>
        <begin position="227"/>
        <end position="247"/>
    </location>
</feature>
<comment type="subcellular location">
    <subcellularLocation>
        <location evidence="1 12">Membrane</location>
        <topology evidence="1 12">Multi-pass membrane protein</topology>
    </subcellularLocation>
</comment>
<evidence type="ECO:0000313" key="14">
    <source>
        <dbReference type="Ensembl" id="ENSNVIP00000014482.1"/>
    </source>
</evidence>
<keyword evidence="3 12" id="KW-0919">Taste</keyword>
<dbReference type="Ensembl" id="ENSNVIT00000016914.1">
    <property type="protein sequence ID" value="ENSNVIP00000014482.1"/>
    <property type="gene ID" value="ENSNVIG00000011380.1"/>
</dbReference>
<feature type="transmembrane region" description="Helical" evidence="13">
    <location>
        <begin position="12"/>
        <end position="36"/>
    </location>
</feature>
<sequence>MVTLLPDIFSIFVITEFVLGNFANGFIVVVNCIDWVKRQKMSLADQILTALAISRIGLLCIMLINWYVAVLNPDLFRLETKLLVHIAWMASNHFSVWFATCLSIFYLFKIANFSSFIFLYLKWRVKSVILVILLVSSFFLVFHVVAVSIYEKMLMKEYEGNITRQSRLVNIARLSNMTVFTLANFVPFAISLTSFLLLIFSLWKHLQKMQSSGKRCQDPSTKVHIRAMQTVISFLLLLVGYFLALTVTIWTSKWLPNKAVLLFCKAMGILYPSSHSFILIWGNKKLREAFLSFLWPLRYWLKERM</sequence>
<dbReference type="Gene3D" id="1.20.1070.10">
    <property type="entry name" value="Rhodopsin 7-helix transmembrane proteins"/>
    <property type="match status" value="1"/>
</dbReference>
<evidence type="ECO:0000256" key="11">
    <source>
        <dbReference type="RuleBase" id="RU004423"/>
    </source>
</evidence>
<keyword evidence="6 13" id="KW-1133">Transmembrane helix</keyword>
<evidence type="ECO:0000256" key="10">
    <source>
        <dbReference type="ARBA" id="ARBA00023224"/>
    </source>
</evidence>
<dbReference type="Pfam" id="PF05296">
    <property type="entry name" value="TAS2R"/>
    <property type="match status" value="1"/>
</dbReference>
<evidence type="ECO:0000256" key="1">
    <source>
        <dbReference type="ARBA" id="ARBA00004141"/>
    </source>
</evidence>
<keyword evidence="9 12" id="KW-0675">Receptor</keyword>
<dbReference type="SUPFAM" id="SSF81321">
    <property type="entry name" value="Family A G protein-coupled receptor-like"/>
    <property type="match status" value="1"/>
</dbReference>
<evidence type="ECO:0000256" key="5">
    <source>
        <dbReference type="ARBA" id="ARBA00022692"/>
    </source>
</evidence>
<dbReference type="GeneTree" id="ENSGT01150000286975"/>
<dbReference type="PANTHER" id="PTHR11394:SF27">
    <property type="entry name" value="TASTE RECEPTOR TYPE 2 MEMBER 20"/>
    <property type="match status" value="1"/>
</dbReference>
<keyword evidence="7 12" id="KW-0297">G-protein coupled receptor</keyword>
<evidence type="ECO:0000256" key="7">
    <source>
        <dbReference type="ARBA" id="ARBA00023040"/>
    </source>
</evidence>
<name>A0A8C7B393_NEOVI</name>
<feature type="transmembrane region" description="Helical" evidence="13">
    <location>
        <begin position="48"/>
        <end position="68"/>
    </location>
</feature>
<evidence type="ECO:0000256" key="4">
    <source>
        <dbReference type="ARBA" id="ARBA00022606"/>
    </source>
</evidence>
<reference evidence="14" key="1">
    <citation type="submission" date="2025-08" db="UniProtKB">
        <authorList>
            <consortium name="Ensembl"/>
        </authorList>
    </citation>
    <scope>IDENTIFICATION</scope>
</reference>
<dbReference type="GO" id="GO:0016020">
    <property type="term" value="C:membrane"/>
    <property type="evidence" value="ECO:0007669"/>
    <property type="project" value="UniProtKB-SubCell"/>
</dbReference>
<keyword evidence="5 12" id="KW-0812">Transmembrane</keyword>
<reference evidence="14" key="2">
    <citation type="submission" date="2025-09" db="UniProtKB">
        <authorList>
            <consortium name="Ensembl"/>
        </authorList>
    </citation>
    <scope>IDENTIFICATION</scope>
</reference>
<evidence type="ECO:0000256" key="6">
    <source>
        <dbReference type="ARBA" id="ARBA00022989"/>
    </source>
</evidence>
<organism evidence="14 15">
    <name type="scientific">Neovison vison</name>
    <name type="common">American mink</name>
    <name type="synonym">Mustela vison</name>
    <dbReference type="NCBI Taxonomy" id="452646"/>
    <lineage>
        <taxon>Eukaryota</taxon>
        <taxon>Metazoa</taxon>
        <taxon>Chordata</taxon>
        <taxon>Craniata</taxon>
        <taxon>Vertebrata</taxon>
        <taxon>Euteleostomi</taxon>
        <taxon>Mammalia</taxon>
        <taxon>Eutheria</taxon>
        <taxon>Laurasiatheria</taxon>
        <taxon>Carnivora</taxon>
        <taxon>Caniformia</taxon>
        <taxon>Musteloidea</taxon>
        <taxon>Mustelidae</taxon>
        <taxon>Mustelinae</taxon>
        <taxon>Neogale</taxon>
    </lineage>
</organism>
<accession>A0A8C7B393</accession>
<keyword evidence="10 12" id="KW-0807">Transducer</keyword>
<feature type="transmembrane region" description="Helical" evidence="13">
    <location>
        <begin position="96"/>
        <end position="121"/>
    </location>
</feature>
<evidence type="ECO:0000256" key="12">
    <source>
        <dbReference type="RuleBase" id="RU004424"/>
    </source>
</evidence>
<feature type="transmembrane region" description="Helical" evidence="13">
    <location>
        <begin position="259"/>
        <end position="281"/>
    </location>
</feature>
<evidence type="ECO:0000256" key="9">
    <source>
        <dbReference type="ARBA" id="ARBA00023170"/>
    </source>
</evidence>
<dbReference type="FunFam" id="1.20.1070.10:FF:000042">
    <property type="entry name" value="Taste receptor type 2 member 7"/>
    <property type="match status" value="1"/>
</dbReference>
<dbReference type="PANTHER" id="PTHR11394">
    <property type="entry name" value="TASTE RECEPTOR TYPE 2"/>
    <property type="match status" value="1"/>
</dbReference>
<dbReference type="GO" id="GO:0033038">
    <property type="term" value="F:bitter taste receptor activity"/>
    <property type="evidence" value="ECO:0007669"/>
    <property type="project" value="InterPro"/>
</dbReference>
<proteinExistence type="inferred from homology"/>
<evidence type="ECO:0000313" key="15">
    <source>
        <dbReference type="Proteomes" id="UP000694425"/>
    </source>
</evidence>
<dbReference type="GO" id="GO:0004930">
    <property type="term" value="F:G protein-coupled receptor activity"/>
    <property type="evidence" value="ECO:0007669"/>
    <property type="project" value="UniProtKB-KW"/>
</dbReference>